<reference evidence="2 3" key="1">
    <citation type="journal article" date="2015" name="Int J Genomics">
        <title>Comparative Genomics Revealed Genetic Diversity and Species/Strain-Level Differences in Carbohydrate Metabolism of Three Probiotic Bifidobacterial Species.</title>
        <authorList>
            <person name="Odamaki T."/>
            <person name="Horigome A."/>
            <person name="Sugahara H."/>
            <person name="Hashikura N."/>
            <person name="Minami J."/>
            <person name="Xiao J.Z."/>
            <person name="Abe F."/>
        </authorList>
    </citation>
    <scope>NUCLEOTIDE SEQUENCE [LARGE SCALE GENOMIC DNA]</scope>
    <source>
        <strain evidence="2 3">MCC 1114</strain>
    </source>
</reference>
<accession>A0A0L7D3V0</accession>
<gene>
    <name evidence="2" type="ORF">BBM1114_01175</name>
</gene>
<proteinExistence type="predicted"/>
<dbReference type="AlphaFoldDB" id="A0A0L7D3V0"/>
<name>A0A0L7D3V0_BIFBR</name>
<dbReference type="EMBL" id="AVQC01000004">
    <property type="protein sequence ID" value="KOA66617.1"/>
    <property type="molecule type" value="Genomic_DNA"/>
</dbReference>
<sequence>MIIVCIIRFSRISKNKEIWKKSPGASIGNKTMRPETEQERRVARGKCGALAAVP</sequence>
<comment type="caution">
    <text evidence="2">The sequence shown here is derived from an EMBL/GenBank/DDBJ whole genome shotgun (WGS) entry which is preliminary data.</text>
</comment>
<evidence type="ECO:0000256" key="1">
    <source>
        <dbReference type="SAM" id="MobiDB-lite"/>
    </source>
</evidence>
<protein>
    <submittedName>
        <fullName evidence="2">Uncharacterized protein</fullName>
    </submittedName>
</protein>
<organism evidence="2 3">
    <name type="scientific">Bifidobacterium breve MCC 1114</name>
    <dbReference type="NCBI Taxonomy" id="1365964"/>
    <lineage>
        <taxon>Bacteria</taxon>
        <taxon>Bacillati</taxon>
        <taxon>Actinomycetota</taxon>
        <taxon>Actinomycetes</taxon>
        <taxon>Bifidobacteriales</taxon>
        <taxon>Bifidobacteriaceae</taxon>
        <taxon>Bifidobacterium</taxon>
    </lineage>
</organism>
<evidence type="ECO:0000313" key="3">
    <source>
        <dbReference type="Proteomes" id="UP000036802"/>
    </source>
</evidence>
<evidence type="ECO:0000313" key="2">
    <source>
        <dbReference type="EMBL" id="KOA66617.1"/>
    </source>
</evidence>
<dbReference type="PATRIC" id="fig|1365964.3.peg.245"/>
<dbReference type="Proteomes" id="UP000036802">
    <property type="component" value="Unassembled WGS sequence"/>
</dbReference>
<feature type="compositionally biased region" description="Basic and acidic residues" evidence="1">
    <location>
        <begin position="32"/>
        <end position="42"/>
    </location>
</feature>
<feature type="region of interest" description="Disordered" evidence="1">
    <location>
        <begin position="23"/>
        <end position="43"/>
    </location>
</feature>